<accession>A0A944CCR3</accession>
<protein>
    <submittedName>
        <fullName evidence="2">HdeD family acid-resistance protein</fullName>
    </submittedName>
</protein>
<feature type="transmembrane region" description="Helical" evidence="1">
    <location>
        <begin position="20"/>
        <end position="40"/>
    </location>
</feature>
<keyword evidence="1" id="KW-0472">Membrane</keyword>
<gene>
    <name evidence="2" type="ORF">DYI23_07960</name>
</gene>
<dbReference type="AlphaFoldDB" id="A0A944CCR3"/>
<feature type="transmembrane region" description="Helical" evidence="1">
    <location>
        <begin position="101"/>
        <end position="124"/>
    </location>
</feature>
<evidence type="ECO:0000313" key="3">
    <source>
        <dbReference type="Proteomes" id="UP000705379"/>
    </source>
</evidence>
<proteinExistence type="predicted"/>
<feature type="transmembrane region" description="Helical" evidence="1">
    <location>
        <begin position="157"/>
        <end position="183"/>
    </location>
</feature>
<feature type="transmembrane region" description="Helical" evidence="1">
    <location>
        <begin position="77"/>
        <end position="95"/>
    </location>
</feature>
<evidence type="ECO:0000313" key="2">
    <source>
        <dbReference type="EMBL" id="MBS8260149.1"/>
    </source>
</evidence>
<feature type="transmembrane region" description="Helical" evidence="1">
    <location>
        <begin position="46"/>
        <end position="65"/>
    </location>
</feature>
<dbReference type="RefSeq" id="WP_213215771.1">
    <property type="nucleotide sequence ID" value="NZ_QTKU01000002.1"/>
</dbReference>
<dbReference type="Pfam" id="PF03729">
    <property type="entry name" value="DUF308"/>
    <property type="match status" value="1"/>
</dbReference>
<comment type="caution">
    <text evidence="2">The sequence shown here is derived from an EMBL/GenBank/DDBJ whole genome shotgun (WGS) entry which is preliminary data.</text>
</comment>
<sequence length="189" mass="19875">MAGDAQQTAQSVLDKIEDNWIWFLALGVALLIGGMILIAAPHASSVAVTLLIAAVLVVGGALQIYQAFKSKDGNRYLWSLITGIIAVIGGIVIYANPLAGTFALTLVIAAVFIAQGISQLLFAYRLRPNQGWGWIGFAGLMSLLAGLMIWLELPSSAAWALGLVAGISVIFNGWSYIAVALAAKSMKSN</sequence>
<dbReference type="InterPro" id="IPR005325">
    <property type="entry name" value="DUF308_memb"/>
</dbReference>
<keyword evidence="1" id="KW-0812">Transmembrane</keyword>
<dbReference type="PANTHER" id="PTHR34989:SF1">
    <property type="entry name" value="PROTEIN HDED"/>
    <property type="match status" value="1"/>
</dbReference>
<name>A0A944CCR3_9HYPH</name>
<dbReference type="GO" id="GO:0005886">
    <property type="term" value="C:plasma membrane"/>
    <property type="evidence" value="ECO:0007669"/>
    <property type="project" value="TreeGrafter"/>
</dbReference>
<dbReference type="InterPro" id="IPR052712">
    <property type="entry name" value="Acid_resist_chaperone_HdeD"/>
</dbReference>
<reference evidence="2" key="1">
    <citation type="submission" date="2018-08" db="EMBL/GenBank/DDBJ databases">
        <authorList>
            <person name="Jin W."/>
            <person name="Wang H."/>
            <person name="Yang Y."/>
            <person name="Li M."/>
            <person name="Liu J."/>
        </authorList>
    </citation>
    <scope>NUCLEOTIDE SEQUENCE</scope>
    <source>
        <strain evidence="2">AESS21</strain>
    </source>
</reference>
<organism evidence="2 3">
    <name type="scientific">Roseibium polysiphoniae</name>
    <dbReference type="NCBI Taxonomy" id="2571221"/>
    <lineage>
        <taxon>Bacteria</taxon>
        <taxon>Pseudomonadati</taxon>
        <taxon>Pseudomonadota</taxon>
        <taxon>Alphaproteobacteria</taxon>
        <taxon>Hyphomicrobiales</taxon>
        <taxon>Stappiaceae</taxon>
        <taxon>Roseibium</taxon>
    </lineage>
</organism>
<dbReference type="Proteomes" id="UP000705379">
    <property type="component" value="Unassembled WGS sequence"/>
</dbReference>
<evidence type="ECO:0000256" key="1">
    <source>
        <dbReference type="SAM" id="Phobius"/>
    </source>
</evidence>
<dbReference type="PANTHER" id="PTHR34989">
    <property type="entry name" value="PROTEIN HDED"/>
    <property type="match status" value="1"/>
</dbReference>
<dbReference type="EMBL" id="QTKU01000002">
    <property type="protein sequence ID" value="MBS8260149.1"/>
    <property type="molecule type" value="Genomic_DNA"/>
</dbReference>
<reference evidence="2" key="2">
    <citation type="journal article" date="2021" name="Microorganisms">
        <title>Bacterial Dimethylsulfoniopropionate Biosynthesis in the East China Sea.</title>
        <authorList>
            <person name="Liu J."/>
            <person name="Zhang Y."/>
            <person name="Liu J."/>
            <person name="Zhong H."/>
            <person name="Williams B.T."/>
            <person name="Zheng Y."/>
            <person name="Curson A.R.J."/>
            <person name="Sun C."/>
            <person name="Sun H."/>
            <person name="Song D."/>
            <person name="Wagner Mackenzie B."/>
            <person name="Bermejo Martinez A."/>
            <person name="Todd J.D."/>
            <person name="Zhang X.H."/>
        </authorList>
    </citation>
    <scope>NUCLEOTIDE SEQUENCE</scope>
    <source>
        <strain evidence="2">AESS21</strain>
    </source>
</reference>
<feature type="transmembrane region" description="Helical" evidence="1">
    <location>
        <begin position="131"/>
        <end position="151"/>
    </location>
</feature>
<keyword evidence="1" id="KW-1133">Transmembrane helix</keyword>